<dbReference type="EMBL" id="KN832874">
    <property type="protein sequence ID" value="KIN03089.1"/>
    <property type="molecule type" value="Genomic_DNA"/>
</dbReference>
<evidence type="ECO:0000259" key="6">
    <source>
        <dbReference type="PROSITE" id="PS50888"/>
    </source>
</evidence>
<keyword evidence="8" id="KW-1185">Reference proteome</keyword>
<feature type="non-terminal residue" evidence="7">
    <location>
        <position position="132"/>
    </location>
</feature>
<dbReference type="GO" id="GO:0045944">
    <property type="term" value="P:positive regulation of transcription by RNA polymerase II"/>
    <property type="evidence" value="ECO:0007669"/>
    <property type="project" value="TreeGrafter"/>
</dbReference>
<dbReference type="PANTHER" id="PTHR10328">
    <property type="entry name" value="PROTEIN MAX MYC-ASSOCIATED FACTOR X"/>
    <property type="match status" value="1"/>
</dbReference>
<dbReference type="Gene3D" id="4.10.280.10">
    <property type="entry name" value="Helix-loop-helix DNA-binding domain"/>
    <property type="match status" value="1"/>
</dbReference>
<keyword evidence="4" id="KW-0804">Transcription</keyword>
<dbReference type="GO" id="GO:0046983">
    <property type="term" value="F:protein dimerization activity"/>
    <property type="evidence" value="ECO:0007669"/>
    <property type="project" value="InterPro"/>
</dbReference>
<dbReference type="Proteomes" id="UP000054321">
    <property type="component" value="Unassembled WGS sequence"/>
</dbReference>
<gene>
    <name evidence="7" type="ORF">OIDMADRAFT_118903</name>
</gene>
<dbReference type="HOGENOM" id="CLU_1922113_0_0_1"/>
<proteinExistence type="predicted"/>
<dbReference type="InterPro" id="IPR036638">
    <property type="entry name" value="HLH_DNA-bd_sf"/>
</dbReference>
<dbReference type="PROSITE" id="PS50888">
    <property type="entry name" value="BHLH"/>
    <property type="match status" value="1"/>
</dbReference>
<dbReference type="GO" id="GO:0003677">
    <property type="term" value="F:DNA binding"/>
    <property type="evidence" value="ECO:0007669"/>
    <property type="project" value="UniProtKB-KW"/>
</dbReference>
<evidence type="ECO:0000313" key="7">
    <source>
        <dbReference type="EMBL" id="KIN03089.1"/>
    </source>
</evidence>
<dbReference type="SMART" id="SM00353">
    <property type="entry name" value="HLH"/>
    <property type="match status" value="1"/>
</dbReference>
<evidence type="ECO:0000256" key="1">
    <source>
        <dbReference type="ARBA" id="ARBA00023015"/>
    </source>
</evidence>
<reference evidence="7 8" key="1">
    <citation type="submission" date="2014-04" db="EMBL/GenBank/DDBJ databases">
        <authorList>
            <consortium name="DOE Joint Genome Institute"/>
            <person name="Kuo A."/>
            <person name="Martino E."/>
            <person name="Perotto S."/>
            <person name="Kohler A."/>
            <person name="Nagy L.G."/>
            <person name="Floudas D."/>
            <person name="Copeland A."/>
            <person name="Barry K.W."/>
            <person name="Cichocki N."/>
            <person name="Veneault-Fourrey C."/>
            <person name="LaButti K."/>
            <person name="Lindquist E.A."/>
            <person name="Lipzen A."/>
            <person name="Lundell T."/>
            <person name="Morin E."/>
            <person name="Murat C."/>
            <person name="Sun H."/>
            <person name="Tunlid A."/>
            <person name="Henrissat B."/>
            <person name="Grigoriev I.V."/>
            <person name="Hibbett D.S."/>
            <person name="Martin F."/>
            <person name="Nordberg H.P."/>
            <person name="Cantor M.N."/>
            <person name="Hua S.X."/>
        </authorList>
    </citation>
    <scope>NUCLEOTIDE SEQUENCE [LARGE SCALE GENOMIC DNA]</scope>
    <source>
        <strain evidence="7 8">Zn</strain>
    </source>
</reference>
<evidence type="ECO:0000256" key="4">
    <source>
        <dbReference type="ARBA" id="ARBA00023163"/>
    </source>
</evidence>
<dbReference type="PANTHER" id="PTHR10328:SF3">
    <property type="entry name" value="PROTEIN MAX"/>
    <property type="match status" value="1"/>
</dbReference>
<evidence type="ECO:0000256" key="5">
    <source>
        <dbReference type="ARBA" id="ARBA00023242"/>
    </source>
</evidence>
<reference evidence="8" key="2">
    <citation type="submission" date="2015-01" db="EMBL/GenBank/DDBJ databases">
        <title>Evolutionary Origins and Diversification of the Mycorrhizal Mutualists.</title>
        <authorList>
            <consortium name="DOE Joint Genome Institute"/>
            <consortium name="Mycorrhizal Genomics Consortium"/>
            <person name="Kohler A."/>
            <person name="Kuo A."/>
            <person name="Nagy L.G."/>
            <person name="Floudas D."/>
            <person name="Copeland A."/>
            <person name="Barry K.W."/>
            <person name="Cichocki N."/>
            <person name="Veneault-Fourrey C."/>
            <person name="LaButti K."/>
            <person name="Lindquist E.A."/>
            <person name="Lipzen A."/>
            <person name="Lundell T."/>
            <person name="Morin E."/>
            <person name="Murat C."/>
            <person name="Riley R."/>
            <person name="Ohm R."/>
            <person name="Sun H."/>
            <person name="Tunlid A."/>
            <person name="Henrissat B."/>
            <person name="Grigoriev I.V."/>
            <person name="Hibbett D.S."/>
            <person name="Martin F."/>
        </authorList>
    </citation>
    <scope>NUCLEOTIDE SEQUENCE [LARGE SCALE GENOMIC DNA]</scope>
    <source>
        <strain evidence="8">Zn</strain>
    </source>
</reference>
<keyword evidence="1" id="KW-0805">Transcription regulation</keyword>
<evidence type="ECO:0000256" key="2">
    <source>
        <dbReference type="ARBA" id="ARBA00023125"/>
    </source>
</evidence>
<dbReference type="GO" id="GO:0003700">
    <property type="term" value="F:DNA-binding transcription factor activity"/>
    <property type="evidence" value="ECO:0007669"/>
    <property type="project" value="TreeGrafter"/>
</dbReference>
<name>A0A0C3CVS9_OIDMZ</name>
<dbReference type="GO" id="GO:0090575">
    <property type="term" value="C:RNA polymerase II transcription regulator complex"/>
    <property type="evidence" value="ECO:0007669"/>
    <property type="project" value="TreeGrafter"/>
</dbReference>
<keyword evidence="5" id="KW-0539">Nucleus</keyword>
<dbReference type="InterPro" id="IPR011598">
    <property type="entry name" value="bHLH_dom"/>
</dbReference>
<feature type="domain" description="BHLH" evidence="6">
    <location>
        <begin position="28"/>
        <end position="80"/>
    </location>
</feature>
<organism evidence="7 8">
    <name type="scientific">Oidiodendron maius (strain Zn)</name>
    <dbReference type="NCBI Taxonomy" id="913774"/>
    <lineage>
        <taxon>Eukaryota</taxon>
        <taxon>Fungi</taxon>
        <taxon>Dikarya</taxon>
        <taxon>Ascomycota</taxon>
        <taxon>Pezizomycotina</taxon>
        <taxon>Leotiomycetes</taxon>
        <taxon>Leotiomycetes incertae sedis</taxon>
        <taxon>Myxotrichaceae</taxon>
        <taxon>Oidiodendron</taxon>
    </lineage>
</organism>
<keyword evidence="3" id="KW-0010">Activator</keyword>
<evidence type="ECO:0000256" key="3">
    <source>
        <dbReference type="ARBA" id="ARBA00023159"/>
    </source>
</evidence>
<dbReference type="OrthoDB" id="8964853at2759"/>
<dbReference type="AlphaFoldDB" id="A0A0C3CVS9"/>
<protein>
    <recommendedName>
        <fullName evidence="6">BHLH domain-containing protein</fullName>
    </recommendedName>
</protein>
<sequence length="132" mass="15310">MSGLAVPDPIPEYDRKHAKKRIRAFTSNDRASHRIIEKQRREALNQNFLELARLIPNLTAISRLSKSLIVKETVEYLREQRKMQLAAAGEVRKLLADYDNTLKEVNTWRTLYSQEDIPQLHARPMSDALVDL</sequence>
<keyword evidence="2" id="KW-0238">DNA-binding</keyword>
<dbReference type="Pfam" id="PF00010">
    <property type="entry name" value="HLH"/>
    <property type="match status" value="1"/>
</dbReference>
<dbReference type="STRING" id="913774.A0A0C3CVS9"/>
<evidence type="ECO:0000313" key="8">
    <source>
        <dbReference type="Proteomes" id="UP000054321"/>
    </source>
</evidence>
<dbReference type="SUPFAM" id="SSF47459">
    <property type="entry name" value="HLH, helix-loop-helix DNA-binding domain"/>
    <property type="match status" value="1"/>
</dbReference>
<dbReference type="InParanoid" id="A0A0C3CVS9"/>
<dbReference type="CDD" id="cd00083">
    <property type="entry name" value="bHLH_SF"/>
    <property type="match status" value="1"/>
</dbReference>
<accession>A0A0C3CVS9</accession>